<evidence type="ECO:0000313" key="1">
    <source>
        <dbReference type="EMBL" id="GAG23800.1"/>
    </source>
</evidence>
<reference evidence="1" key="1">
    <citation type="journal article" date="2014" name="Front. Microbiol.">
        <title>High frequency of phylogenetically diverse reductive dehalogenase-homologous genes in deep subseafloor sedimentary metagenomes.</title>
        <authorList>
            <person name="Kawai M."/>
            <person name="Futagami T."/>
            <person name="Toyoda A."/>
            <person name="Takaki Y."/>
            <person name="Nishi S."/>
            <person name="Hori S."/>
            <person name="Arai W."/>
            <person name="Tsubouchi T."/>
            <person name="Morono Y."/>
            <person name="Uchiyama I."/>
            <person name="Ito T."/>
            <person name="Fujiyama A."/>
            <person name="Inagaki F."/>
            <person name="Takami H."/>
        </authorList>
    </citation>
    <scope>NUCLEOTIDE SEQUENCE</scope>
    <source>
        <strain evidence="1">Expedition CK06-06</strain>
    </source>
</reference>
<feature type="non-terminal residue" evidence="1">
    <location>
        <position position="1"/>
    </location>
</feature>
<feature type="non-terminal residue" evidence="1">
    <location>
        <position position="256"/>
    </location>
</feature>
<comment type="caution">
    <text evidence="1">The sequence shown here is derived from an EMBL/GenBank/DDBJ whole genome shotgun (WGS) entry which is preliminary data.</text>
</comment>
<sequence>SPTVFLENKELERHFFNIGFSELDSRVHDLTSTDSIIIESEQSFNLLDFYTIDLYELENKANFLYDFTNLIKRFNRQGFLSITFSSQSSQEIISSYFIELKRELKDDFNIEHEINSFFECKLIESCKVERSELFKILWRFDISDKYMVYKDIEPIFNATPIPVKPERELTKVGLEFENTLQSHNINFKRLSERSILIDNKFMFIMFDKIDYTLVAKVFKELYPKYAVVIWVIDDKEYSKITNVKKITDLPNVRIYN</sequence>
<name>X0VZQ9_9ZZZZ</name>
<dbReference type="EMBL" id="BARS01037215">
    <property type="protein sequence ID" value="GAG23800.1"/>
    <property type="molecule type" value="Genomic_DNA"/>
</dbReference>
<dbReference type="AlphaFoldDB" id="X0VZQ9"/>
<organism evidence="1">
    <name type="scientific">marine sediment metagenome</name>
    <dbReference type="NCBI Taxonomy" id="412755"/>
    <lineage>
        <taxon>unclassified sequences</taxon>
        <taxon>metagenomes</taxon>
        <taxon>ecological metagenomes</taxon>
    </lineage>
</organism>
<accession>X0VZQ9</accession>
<gene>
    <name evidence="1" type="ORF">S01H1_57091</name>
</gene>
<protein>
    <submittedName>
        <fullName evidence="1">Uncharacterized protein</fullName>
    </submittedName>
</protein>
<proteinExistence type="predicted"/>